<name>A0A8S5M1P7_9CAUD</name>
<evidence type="ECO:0000313" key="1">
    <source>
        <dbReference type="EMBL" id="DAD75975.1"/>
    </source>
</evidence>
<accession>A0A8S5M1P7</accession>
<organism evidence="1">
    <name type="scientific">Siphoviridae sp. ctX926</name>
    <dbReference type="NCBI Taxonomy" id="2826366"/>
    <lineage>
        <taxon>Viruses</taxon>
        <taxon>Duplodnaviria</taxon>
        <taxon>Heunggongvirae</taxon>
        <taxon>Uroviricota</taxon>
        <taxon>Caudoviricetes</taxon>
    </lineage>
</organism>
<reference evidence="1" key="1">
    <citation type="journal article" date="2021" name="Proc. Natl. Acad. Sci. U.S.A.">
        <title>A Catalog of Tens of Thousands of Viruses from Human Metagenomes Reveals Hidden Associations with Chronic Diseases.</title>
        <authorList>
            <person name="Tisza M.J."/>
            <person name="Buck C.B."/>
        </authorList>
    </citation>
    <scope>NUCLEOTIDE SEQUENCE</scope>
    <source>
        <strain evidence="1">CtX926</strain>
    </source>
</reference>
<proteinExistence type="predicted"/>
<protein>
    <submittedName>
        <fullName evidence="1">Uncharacterized protein</fullName>
    </submittedName>
</protein>
<dbReference type="EMBL" id="BK014793">
    <property type="protein sequence ID" value="DAD75975.1"/>
    <property type="molecule type" value="Genomic_DNA"/>
</dbReference>
<sequence length="133" mass="15359">MQISQYEWDEINKKIACLEQKFKIQYGIFIDHLKTHDKENENLLEIIKNIKIEIINAISTEDQKEEKVTKFDVIRGMTDIKKFSDLMFDLVSHTGTSEDLAKLLAEGMTDEGLQNLESIVQLGYPLLLNGKKL</sequence>